<dbReference type="PANTHER" id="PTHR48182:SF3">
    <property type="entry name" value="DUF676 DOMAIN-CONTAINING PROTEIN"/>
    <property type="match status" value="1"/>
</dbReference>
<dbReference type="GeneID" id="63915216"/>
<gene>
    <name evidence="1" type="ORF">M437DRAFT_49471</name>
</gene>
<accession>A0A074VTS1</accession>
<evidence type="ECO:0000313" key="1">
    <source>
        <dbReference type="EMBL" id="KEQ62629.1"/>
    </source>
</evidence>
<feature type="non-terminal residue" evidence="1">
    <location>
        <position position="1"/>
    </location>
</feature>
<protein>
    <recommendedName>
        <fullName evidence="3">DUF676 domain-containing protein</fullName>
    </recommendedName>
</protein>
<organism evidence="1 2">
    <name type="scientific">Aureobasidium melanogenum (strain CBS 110374)</name>
    <name type="common">Aureobasidium pullulans var. melanogenum</name>
    <dbReference type="NCBI Taxonomy" id="1043003"/>
    <lineage>
        <taxon>Eukaryota</taxon>
        <taxon>Fungi</taxon>
        <taxon>Dikarya</taxon>
        <taxon>Ascomycota</taxon>
        <taxon>Pezizomycotina</taxon>
        <taxon>Dothideomycetes</taxon>
        <taxon>Dothideomycetidae</taxon>
        <taxon>Dothideales</taxon>
        <taxon>Saccotheciaceae</taxon>
        <taxon>Aureobasidium</taxon>
    </lineage>
</organism>
<evidence type="ECO:0008006" key="3">
    <source>
        <dbReference type="Google" id="ProtNLM"/>
    </source>
</evidence>
<dbReference type="PANTHER" id="PTHR48182">
    <property type="entry name" value="PROTEIN SERAC1"/>
    <property type="match status" value="1"/>
</dbReference>
<dbReference type="RefSeq" id="XP_040879652.1">
    <property type="nucleotide sequence ID" value="XM_041021843.1"/>
</dbReference>
<proteinExistence type="predicted"/>
<reference evidence="1 2" key="1">
    <citation type="journal article" date="2014" name="BMC Genomics">
        <title>Genome sequencing of four Aureobasidium pullulans varieties: biotechnological potential, stress tolerance, and description of new species.</title>
        <authorList>
            <person name="Gostin Ar C."/>
            <person name="Ohm R.A."/>
            <person name="Kogej T."/>
            <person name="Sonjak S."/>
            <person name="Turk M."/>
            <person name="Zajc J."/>
            <person name="Zalar P."/>
            <person name="Grube M."/>
            <person name="Sun H."/>
            <person name="Han J."/>
            <person name="Sharma A."/>
            <person name="Chiniquy J."/>
            <person name="Ngan C.Y."/>
            <person name="Lipzen A."/>
            <person name="Barry K."/>
            <person name="Grigoriev I.V."/>
            <person name="Gunde-Cimerman N."/>
        </authorList>
    </citation>
    <scope>NUCLEOTIDE SEQUENCE [LARGE SCALE GENOMIC DNA]</scope>
    <source>
        <strain evidence="1 2">CBS 110374</strain>
    </source>
</reference>
<dbReference type="EMBL" id="KL584834">
    <property type="protein sequence ID" value="KEQ62629.1"/>
    <property type="molecule type" value="Genomic_DNA"/>
</dbReference>
<dbReference type="InterPro" id="IPR052374">
    <property type="entry name" value="SERAC1"/>
</dbReference>
<dbReference type="Proteomes" id="UP000030672">
    <property type="component" value="Unassembled WGS sequence"/>
</dbReference>
<evidence type="ECO:0000313" key="2">
    <source>
        <dbReference type="Proteomes" id="UP000030672"/>
    </source>
</evidence>
<dbReference type="AlphaFoldDB" id="A0A074VTS1"/>
<dbReference type="HOGENOM" id="CLU_1437652_0_0_1"/>
<name>A0A074VTS1_AURM1</name>
<keyword evidence="2" id="KW-1185">Reference proteome</keyword>
<sequence length="189" mass="21205">IVAIHGIGAHPDDTWCKLRRADLDVTRPENYVNWLHDNDMLPSRIPNARIMRYGYRSAWHGAEVTEQGTSSVAPRVIKTKTSQRCQKRPLIIVAHCFGGLVVLKVRITNPALSKYDQGHVQPEVLKILDPGNELLHILVDKFGEIRSKPNKAHVACFYETMPCDIGRIIGQAGKNVSIELVNSFCSEEL</sequence>